<evidence type="ECO:0000256" key="1">
    <source>
        <dbReference type="SAM" id="Phobius"/>
    </source>
</evidence>
<keyword evidence="1" id="KW-0812">Transmembrane</keyword>
<dbReference type="AlphaFoldDB" id="A0A3M7RKM7"/>
<protein>
    <submittedName>
        <fullName evidence="2">Uncharacterized protein</fullName>
    </submittedName>
</protein>
<dbReference type="STRING" id="10195.A0A3M7RKM7"/>
<gene>
    <name evidence="2" type="ORF">BpHYR1_004358</name>
</gene>
<accession>A0A3M7RKM7</accession>
<sequence>MNENSRSRSEPILTNISLSVDNQFIAPPSYDFVIKHTYIVQSENQPPSYESLYERIQNAHRTLGDTVQNNSLSHYDGTKKLSSILGPIFIFGFFLFLPILQIAVGTKYKNECPANNSIPFWLIIQGIFIIFLDISIVFFKYYDCSMIPNCGILMFLVSWLIRGSIWVYGYRGDFSFDPQENSYCNRNCFSVAFWSITIKLILY</sequence>
<comment type="caution">
    <text evidence="2">The sequence shown here is derived from an EMBL/GenBank/DDBJ whole genome shotgun (WGS) entry which is preliminary data.</text>
</comment>
<keyword evidence="1" id="KW-0472">Membrane</keyword>
<evidence type="ECO:0000313" key="2">
    <source>
        <dbReference type="EMBL" id="RNA24029.1"/>
    </source>
</evidence>
<dbReference type="PANTHER" id="PTHR33444:SF7">
    <property type="entry name" value="TRANSMEMBRANE PROTEIN 272"/>
    <property type="match status" value="1"/>
</dbReference>
<proteinExistence type="predicted"/>
<reference evidence="2 3" key="1">
    <citation type="journal article" date="2018" name="Sci. Rep.">
        <title>Genomic signatures of local adaptation to the degree of environmental predictability in rotifers.</title>
        <authorList>
            <person name="Franch-Gras L."/>
            <person name="Hahn C."/>
            <person name="Garcia-Roger E.M."/>
            <person name="Carmona M.J."/>
            <person name="Serra M."/>
            <person name="Gomez A."/>
        </authorList>
    </citation>
    <scope>NUCLEOTIDE SEQUENCE [LARGE SCALE GENOMIC DNA]</scope>
    <source>
        <strain evidence="2">HYR1</strain>
    </source>
</reference>
<feature type="transmembrane region" description="Helical" evidence="1">
    <location>
        <begin position="151"/>
        <end position="169"/>
    </location>
</feature>
<name>A0A3M7RKM7_BRAPC</name>
<keyword evidence="1" id="KW-1133">Transmembrane helix</keyword>
<dbReference type="PANTHER" id="PTHR33444">
    <property type="entry name" value="SI:DKEY-19B23.12-RELATED"/>
    <property type="match status" value="1"/>
</dbReference>
<dbReference type="Proteomes" id="UP000276133">
    <property type="component" value="Unassembled WGS sequence"/>
</dbReference>
<feature type="transmembrane region" description="Helical" evidence="1">
    <location>
        <begin position="118"/>
        <end position="139"/>
    </location>
</feature>
<dbReference type="EMBL" id="REGN01003180">
    <property type="protein sequence ID" value="RNA24029.1"/>
    <property type="molecule type" value="Genomic_DNA"/>
</dbReference>
<dbReference type="InterPro" id="IPR040350">
    <property type="entry name" value="TMEM272"/>
</dbReference>
<evidence type="ECO:0000313" key="3">
    <source>
        <dbReference type="Proteomes" id="UP000276133"/>
    </source>
</evidence>
<dbReference type="OrthoDB" id="6157510at2759"/>
<feature type="transmembrane region" description="Helical" evidence="1">
    <location>
        <begin position="84"/>
        <end position="106"/>
    </location>
</feature>
<organism evidence="2 3">
    <name type="scientific">Brachionus plicatilis</name>
    <name type="common">Marine rotifer</name>
    <name type="synonym">Brachionus muelleri</name>
    <dbReference type="NCBI Taxonomy" id="10195"/>
    <lineage>
        <taxon>Eukaryota</taxon>
        <taxon>Metazoa</taxon>
        <taxon>Spiralia</taxon>
        <taxon>Gnathifera</taxon>
        <taxon>Rotifera</taxon>
        <taxon>Eurotatoria</taxon>
        <taxon>Monogononta</taxon>
        <taxon>Pseudotrocha</taxon>
        <taxon>Ploima</taxon>
        <taxon>Brachionidae</taxon>
        <taxon>Brachionus</taxon>
    </lineage>
</organism>
<keyword evidence="3" id="KW-1185">Reference proteome</keyword>